<dbReference type="InterPro" id="IPR049522">
    <property type="entry name" value="ART-PolyVal_dom"/>
</dbReference>
<name>A0A916S3G6_9HYPH</name>
<sequence>MSESDNIVIGYHGSYREITQFSALRYEGVGGIYFTLAADVAWSYAKDAYIDEDNVPTVMTASLRIRKPFPMTGIESQELTIERIAELKAQGYDAVYGMTAPGEEVVEVAVFDPDQIEITAVEARSEPEPSLPRF</sequence>
<dbReference type="RefSeq" id="WP_188722961.1">
    <property type="nucleotide sequence ID" value="NZ_BMIF01000027.1"/>
</dbReference>
<comment type="caution">
    <text evidence="2">The sequence shown here is derived from an EMBL/GenBank/DDBJ whole genome shotgun (WGS) entry which is preliminary data.</text>
</comment>
<reference evidence="2" key="2">
    <citation type="submission" date="2020-09" db="EMBL/GenBank/DDBJ databases">
        <authorList>
            <person name="Sun Q."/>
            <person name="Zhou Y."/>
        </authorList>
    </citation>
    <scope>NUCLEOTIDE SEQUENCE</scope>
    <source>
        <strain evidence="2">CGMCC 1.15320</strain>
    </source>
</reference>
<dbReference type="Proteomes" id="UP000636264">
    <property type="component" value="Unassembled WGS sequence"/>
</dbReference>
<gene>
    <name evidence="2" type="ORF">GCM10011385_40960</name>
</gene>
<accession>A0A916S3G6</accession>
<proteinExistence type="predicted"/>
<dbReference type="EMBL" id="BMIF01000027">
    <property type="protein sequence ID" value="GGA82551.1"/>
    <property type="molecule type" value="Genomic_DNA"/>
</dbReference>
<dbReference type="AlphaFoldDB" id="A0A916S3G6"/>
<dbReference type="SUPFAM" id="SSF56399">
    <property type="entry name" value="ADP-ribosylation"/>
    <property type="match status" value="1"/>
</dbReference>
<dbReference type="Pfam" id="PF18760">
    <property type="entry name" value="ART-PolyVal"/>
    <property type="match status" value="1"/>
</dbReference>
<evidence type="ECO:0000313" key="3">
    <source>
        <dbReference type="Proteomes" id="UP000636264"/>
    </source>
</evidence>
<evidence type="ECO:0000313" key="2">
    <source>
        <dbReference type="EMBL" id="GGA82551.1"/>
    </source>
</evidence>
<reference evidence="2" key="1">
    <citation type="journal article" date="2014" name="Int. J. Syst. Evol. Microbiol.">
        <title>Complete genome sequence of Corynebacterium casei LMG S-19264T (=DSM 44701T), isolated from a smear-ripened cheese.</title>
        <authorList>
            <consortium name="US DOE Joint Genome Institute (JGI-PGF)"/>
            <person name="Walter F."/>
            <person name="Albersmeier A."/>
            <person name="Kalinowski J."/>
            <person name="Ruckert C."/>
        </authorList>
    </citation>
    <scope>NUCLEOTIDE SEQUENCE</scope>
    <source>
        <strain evidence="2">CGMCC 1.15320</strain>
    </source>
</reference>
<protein>
    <recommendedName>
        <fullName evidence="1">ART-PolyVal-like domain-containing protein</fullName>
    </recommendedName>
</protein>
<feature type="domain" description="ART-PolyVal-like" evidence="1">
    <location>
        <begin position="11"/>
        <end position="116"/>
    </location>
</feature>
<organism evidence="2 3">
    <name type="scientific">Nitratireductor aestuarii</name>
    <dbReference type="NCBI Taxonomy" id="1735103"/>
    <lineage>
        <taxon>Bacteria</taxon>
        <taxon>Pseudomonadati</taxon>
        <taxon>Pseudomonadota</taxon>
        <taxon>Alphaproteobacteria</taxon>
        <taxon>Hyphomicrobiales</taxon>
        <taxon>Phyllobacteriaceae</taxon>
        <taxon>Nitratireductor</taxon>
    </lineage>
</organism>
<keyword evidence="3" id="KW-1185">Reference proteome</keyword>
<evidence type="ECO:0000259" key="1">
    <source>
        <dbReference type="Pfam" id="PF18760"/>
    </source>
</evidence>